<dbReference type="GO" id="GO:0006508">
    <property type="term" value="P:proteolysis"/>
    <property type="evidence" value="ECO:0007669"/>
    <property type="project" value="UniProtKB-KW"/>
</dbReference>
<sequence>MTADAVVVGYRNQYDPDLGPGSGVSCLRSSLSFLRLVFTNGVEAALTADAVDACLREGQAWTGPDGGMCAISELPNKIVYEGAGSAALHCVFSRVHGECNFFTPPGEGFQSTQITARAFFDGLWAQRAESFTLVVVGAVGLGLYRRGDVVYVFDPHGHGQITQAFVARLRPADVYAHVAGYAASELRWAGAFVFFLPHDQFAAVPALYGVGETYLVDEPYVERAVPSVHPMALPPDPAAAAPPPRGPGGAPAVAAVGTIPVLAVAPVPAAPLSTAVPQSQPQPSSLAAPPRVQKRPSMPKRRRPPWPASQEDLSSTHTVGGRPSRKYRPRTREPMGFPVRELELVPLDLGPLQAHADELEEHVVACAGRSLFPGRAGLLERFAELLFGHLQDFLVENGARTHAEAPCAVAALFEPVLAALPERGPAGDFVAATHMVLTEARALLDAAGGEASAPVAKLALVAARVARPANEAMHRALDALESGGSYAQLSACFMEAAARDPGGVYDQTVVSRARGLFARARARESRESQRALERARDVSALEAALEAAHANFDAVDAGAPPGAAEPNTRDVKERAAKLPRKLALMVGDAIREYFLRGAQYSAKAMLMDRNGAQRFRVANAAVAGLRRLVDSLAATEERLRALDAAPAAHDGALLAQLLEAGEDVSTDERLGAWFALLTEAQAHGHLERRELDTLTRDVNQINERAAKRASADADLARFDAMDAALAAAPDEETRVRAMEDLLRHIRGMSGHVLSQETRARLARRDAELRTLVQAAQQRAAEQNDLYMRLRALLGDFATLGPAVDLLAHITATPVPGTVVAALWRLVARYRELLTSDPGALVGAGQPLGALVNALADNPPITRFFLAHADAVAAALADADTAEKAARAAGVLRAAVEHPELGFLEPLARQCEERAAALRESERVAALQAALSAAVAAAVEMLGRLRAQPDEGTLVEARHLALEVARAAAVEEPQLQKMALAARQRVGELEAAVAAVEARRAAEVERAQRQLWARAADAALRRAEQHAFDAAEFVRLRDVAADRGYDAAELRPAAERALAANAETVTTALDAVFAFNPHLPENAGAAAGPPLQALQRLTWLDDYAVAAPVIGSLFGADTEPLSRLARIAGGVLARAAAGMGRFSYYDAVGFVGADMAHVPRLAKYVDFYRRGFPEYEAELAALGARRADVLQAGGSRGAEICRALEEVTYVRATADAARALDEGVHLHVPSTELLRGAVTYLERFDFARFERTAYAEAMRALVRRDLAAARDGLAAAEADQAAATERATRLLREVVDAAAARDRDGALELANLKNLLRVTPPPASLNIDRAASAEELVTQAALLLGAVEEAPELDVQAVEWLHQARLIIDTHPLTTRVDGRGPMDEFAERIDALQTLRQEADTLRQRLTAAEVAWDEAWEDFGRARGRAGASEDEARLAEARARALQTATMEVLALRSDAVYPRLPAKFVGRIESKYSARAGALGDFFRDAGAVEEDMRELDRMAARIGPELQHDALRALAAAFDARAERLPRWVPPKYAAHRELLTLRLQFYAAYGGPGPTPARPRASTAPCARLKQRVAARLGDRDVICTVREARSAADAVFPTVFLDDNNVPVEYQVCYRAVGDKLAAMLCTDEGAELRPPLTEGLMETATVAGMRLMNEIIHLRLNYEKARDTGFATFARFVRHRRADWDSAAKAAAETYAAVLATTLSRTFGALDRVVQPPLEPAVRLALPDLMVAAVAGEPAHLFNFTRVDLAGQHEYMAKTLDAVLDRALDAVDTLDAGARPPRRPLRDGQALFTLRVADWTEGRFSETDLWAPWAHTETGQRLARAVPGALATFTVLARMCIPPRLLSALWSALQPEANAAYDAAVTERLDAAAHVREAAALGAPAPGDLYAPVGTGMTFTVTGSPPSSATRVSAMDLAAAAVLVGAPLVIAMENLDVYSPGSGLTLAVTLCDLRDPALHRGVSTDLSSWGERLLALDDNPIENACLTPQLERLSALIAARPLAGTPACLVLVDSQLAVSRVLWAPPEPPRRVGFTLEDDPLLREIPFLETTEDQLPGMDPRDPLFTSIIMGDARVDPATAEELYGRPSFRNLGDPFPYAVSATPTRPATPIPGLPPELAEEDDGFVPDDDFDANPWLDLLGDDLVASALPLPPSPPFDPPALPPLAPPAPPPPAPPAEAAPAAKPAPPPAAPAETTPLVKLAPPAPPPAAPVEATPLTRAPPPPQPQQPPPQRQQEPPAAPKAPSQPPPPQQQQQQQQQRQEPPAATASKKAAKAAAAPKQRPQEPTPKPHSSPRKIQPSLKARVEPPPPIINPPYPAAPPKPEKTPQAPAPPGPGAPAAARRDGEADPPTPAPDSGSPVGPGSPDPGPTVAARRGQGPHPPDPAPAPAPTSVTGSPATARRDHHRRRRRRSAPIAPAGRQAPGRPARAPGTPRPARSPTAAAPICPDDDPRARRPARPATPICPDGDLPAPRARARPIGPETRRDRIVAPRADAPPDVRDTKFGERVAGTASPGRPLDDERYKAGCADKCEHTVGPDQRRTRSPPGTSDSELSSASSSTASTPSREAASSSSSSPAGTPSDGSRGGSPPAAGAAARAPPGAPGSGGQRRGDGGPASDASRGDQPAGHLPAAPVAQPLPSAVLRTKARTSVGIRDHSRRKSMALVPRRPVSASRQTGSLPPAAQPEGRPPGGAEPRPPQAQAQAPATAPAGPPAAAAATAAAAVPALGVGLGDVVPAPGGPVRRAAAVARPPAGHLRLHIPPPQSVPLEGVAVPLPASPETPAPAQTQPPRSPLAAPTSLAAAPESARPPAAVSAPTTTSTTAPASTTTATATTTSSSTAATTISSSASSAAAPPPPQPPPPPPPPPSSRPAPAPPRAEPARAPAQTRPAPAEPEKPAEPPRLLFTPPPLPPQPSQQRPPEAPWSWPEPRDPAGPPALFTPPPSDQPFPFPFPGGEAPPLPPSPLPPPPQPLWASEGEEAEAPATPPRSPLERLPWPPLSEAPTTVPELPPEAAPPAPRSPLADRHQPPPWFDDLAALVPPAHPPPPPRQQQRPPPPDSPLGGLGRVWPTRADLTREPAEEAPEPGPWGAEFEDDEDDEDEDVSLAQELLPPRVVESDTLINRRYMRATGLGALALLIAACRLIARRLRETRANLKGSARRFNVDLFQVRLILG</sequence>
<feature type="compositionally biased region" description="Pro residues" evidence="13">
    <location>
        <begin position="3048"/>
        <end position="3066"/>
    </location>
</feature>
<evidence type="ECO:0000256" key="12">
    <source>
        <dbReference type="ARBA" id="ARBA00023200"/>
    </source>
</evidence>
<feature type="region of interest" description="Disordered" evidence="13">
    <location>
        <begin position="273"/>
        <end position="334"/>
    </location>
</feature>
<feature type="compositionally biased region" description="Pro residues" evidence="13">
    <location>
        <begin position="2157"/>
        <end position="2198"/>
    </location>
</feature>
<feature type="compositionally biased region" description="Basic and acidic residues" evidence="13">
    <location>
        <begin position="2524"/>
        <end position="2548"/>
    </location>
</feature>
<evidence type="ECO:0000256" key="5">
    <source>
        <dbReference type="ARBA" id="ARBA00022670"/>
    </source>
</evidence>
<keyword evidence="14" id="KW-0812">Transmembrane</keyword>
<keyword evidence="4" id="KW-1130">Modulation of host ubiquitin pathway by virus</keyword>
<dbReference type="InterPro" id="IPR038765">
    <property type="entry name" value="Papain-like_cys_pep_sf"/>
</dbReference>
<feature type="compositionally biased region" description="Pro residues" evidence="13">
    <location>
        <begin position="2313"/>
        <end position="2328"/>
    </location>
</feature>
<feature type="compositionally biased region" description="Basic residues" evidence="13">
    <location>
        <begin position="2409"/>
        <end position="2419"/>
    </location>
</feature>
<feature type="compositionally biased region" description="Low complexity" evidence="13">
    <location>
        <begin position="2420"/>
        <end position="2453"/>
    </location>
</feature>
<feature type="compositionally biased region" description="Acidic residues" evidence="13">
    <location>
        <begin position="3098"/>
        <end position="3108"/>
    </location>
</feature>
<keyword evidence="5" id="KW-0645">Protease</keyword>
<evidence type="ECO:0000256" key="2">
    <source>
        <dbReference type="ARBA" id="ARBA00022580"/>
    </source>
</evidence>
<feature type="compositionally biased region" description="Low complexity" evidence="13">
    <location>
        <begin position="273"/>
        <end position="290"/>
    </location>
</feature>
<feature type="compositionally biased region" description="Low complexity" evidence="13">
    <location>
        <begin position="2888"/>
        <end position="2897"/>
    </location>
</feature>
<dbReference type="Pfam" id="PF03586">
    <property type="entry name" value="Herpes_UL36"/>
    <property type="match status" value="1"/>
</dbReference>
<evidence type="ECO:0000256" key="7">
    <source>
        <dbReference type="ARBA" id="ARBA00022786"/>
    </source>
</evidence>
<feature type="compositionally biased region" description="Low complexity" evidence="13">
    <location>
        <begin position="2397"/>
        <end position="2406"/>
    </location>
</feature>
<evidence type="ECO:0000256" key="1">
    <source>
        <dbReference type="ARBA" id="ARBA00022562"/>
    </source>
</evidence>
<evidence type="ECO:0000256" key="9">
    <source>
        <dbReference type="ARBA" id="ARBA00022807"/>
    </source>
</evidence>
<keyword evidence="6" id="KW-0677">Repeat</keyword>
<feature type="compositionally biased region" description="Low complexity" evidence="13">
    <location>
        <begin position="2259"/>
        <end position="2287"/>
    </location>
</feature>
<evidence type="ECO:0000256" key="13">
    <source>
        <dbReference type="SAM" id="MobiDB-lite"/>
    </source>
</evidence>
<feature type="region of interest" description="Disordered" evidence="13">
    <location>
        <begin position="2753"/>
        <end position="3108"/>
    </location>
</feature>
<evidence type="ECO:0000259" key="15">
    <source>
        <dbReference type="PROSITE" id="PS51521"/>
    </source>
</evidence>
<feature type="compositionally biased region" description="Basic residues" evidence="13">
    <location>
        <begin position="292"/>
        <end position="304"/>
    </location>
</feature>
<evidence type="ECO:0000313" key="16">
    <source>
        <dbReference type="EMBL" id="AKG93987.1"/>
    </source>
</evidence>
<evidence type="ECO:0000313" key="17">
    <source>
        <dbReference type="Proteomes" id="UP000144334"/>
    </source>
</evidence>
<keyword evidence="7" id="KW-0833">Ubl conjugation pathway</keyword>
<keyword evidence="14" id="KW-0472">Membrane</keyword>
<dbReference type="GO" id="GO:0039648">
    <property type="term" value="P:symbiont-mediated perturbation of host ubiquitin-like protein modification"/>
    <property type="evidence" value="ECO:0007669"/>
    <property type="project" value="UniProtKB-KW"/>
</dbReference>
<keyword evidence="10" id="KW-0946">Virion</keyword>
<feature type="compositionally biased region" description="Pro residues" evidence="13">
    <location>
        <begin position="2386"/>
        <end position="2396"/>
    </location>
</feature>
<feature type="compositionally biased region" description="Pro residues" evidence="13">
    <location>
        <begin position="2226"/>
        <end position="2258"/>
    </location>
</feature>
<evidence type="ECO:0000256" key="4">
    <source>
        <dbReference type="ARBA" id="ARBA00022662"/>
    </source>
</evidence>
<dbReference type="GO" id="GO:0008234">
    <property type="term" value="F:cysteine-type peptidase activity"/>
    <property type="evidence" value="ECO:0007669"/>
    <property type="project" value="UniProtKB-KW"/>
</dbReference>
<dbReference type="Pfam" id="PF04843">
    <property type="entry name" value="Herpes_teg_N"/>
    <property type="match status" value="1"/>
</dbReference>
<dbReference type="PROSITE" id="PS51521">
    <property type="entry name" value="HTUSP"/>
    <property type="match status" value="1"/>
</dbReference>
<dbReference type="GO" id="GO:0019784">
    <property type="term" value="F:deNEDDylase activity"/>
    <property type="evidence" value="ECO:0007669"/>
    <property type="project" value="InterPro"/>
</dbReference>
<protein>
    <submittedName>
        <fullName evidence="16">VP1/2</fullName>
    </submittedName>
</protein>
<name>A0A1B0RG32_SUHV</name>
<accession>A0A1B0RG32</accession>
<reference evidence="16 17" key="1">
    <citation type="journal article" date="2015" name="ACS Appl. Mater. Interfaces">
        <title>Antiviral Activity of Graphene Oxide: How Sharp Edged Structure and Charge Matter.</title>
        <authorList>
            <person name="Ye S."/>
            <person name="Shao K."/>
            <person name="Li Z."/>
            <person name="Guo N."/>
            <person name="Zuo Y."/>
            <person name="Li Q."/>
            <person name="Lu Z."/>
            <person name="Chen L."/>
            <person name="He Q."/>
            <person name="Han H."/>
        </authorList>
    </citation>
    <scope>NUCLEOTIDE SEQUENCE [LARGE SCALE GENOMIC DNA]</scope>
    <source>
        <strain evidence="16">HNX</strain>
    </source>
</reference>
<dbReference type="GO" id="GO:0039693">
    <property type="term" value="P:viral DNA genome replication"/>
    <property type="evidence" value="ECO:0007669"/>
    <property type="project" value="InterPro"/>
</dbReference>
<dbReference type="InterPro" id="IPR005210">
    <property type="entry name" value="Herpes_LT_deneddylase"/>
</dbReference>
<feature type="compositionally biased region" description="Pro residues" evidence="13">
    <location>
        <begin position="2991"/>
        <end position="3007"/>
    </location>
</feature>
<gene>
    <name evidence="16" type="primary">UL36</name>
</gene>
<keyword evidence="9" id="KW-0788">Thiol protease</keyword>
<organism evidence="16 17">
    <name type="scientific">Suid herpesvirus 1</name>
    <name type="common">SuHV-1</name>
    <name type="synonym">Pseudorabies virus</name>
    <dbReference type="NCBI Taxonomy" id="10345"/>
    <lineage>
        <taxon>Viruses</taxon>
        <taxon>Duplodnaviria</taxon>
        <taxon>Heunggongvirae</taxon>
        <taxon>Peploviricota</taxon>
        <taxon>Herviviricetes</taxon>
        <taxon>Herpesvirales</taxon>
        <taxon>Orthoherpesviridae</taxon>
        <taxon>Alphaherpesvirinae</taxon>
        <taxon>Varicellovirus</taxon>
        <taxon>Varicellovirus suidalpha1</taxon>
    </lineage>
</organism>
<keyword evidence="12" id="KW-1035">Host cytoplasm</keyword>
<keyword evidence="11" id="KW-1127">Modulation of host ubiquitin pathway by viral deubiquitinase</keyword>
<feature type="compositionally biased region" description="Low complexity" evidence="13">
    <location>
        <begin position="2790"/>
        <end position="2859"/>
    </location>
</feature>
<keyword evidence="8" id="KW-0378">Hydrolase</keyword>
<proteinExistence type="predicted"/>
<dbReference type="Proteomes" id="UP000144334">
    <property type="component" value="Segment"/>
</dbReference>
<feature type="compositionally biased region" description="Pro residues" evidence="13">
    <location>
        <begin position="2860"/>
        <end position="2885"/>
    </location>
</feature>
<feature type="compositionally biased region" description="Pro residues" evidence="13">
    <location>
        <begin position="3015"/>
        <end position="3026"/>
    </location>
</feature>
<keyword evidence="1" id="KW-1048">Host nucleus</keyword>
<feature type="compositionally biased region" description="Pro residues" evidence="13">
    <location>
        <begin position="2939"/>
        <end position="2978"/>
    </location>
</feature>
<dbReference type="SUPFAM" id="SSF54001">
    <property type="entry name" value="Cysteine proteinases"/>
    <property type="match status" value="1"/>
</dbReference>
<feature type="region of interest" description="Disordered" evidence="13">
    <location>
        <begin position="2110"/>
        <end position="2141"/>
    </location>
</feature>
<feature type="compositionally biased region" description="Acidic residues" evidence="13">
    <location>
        <begin position="2125"/>
        <end position="2139"/>
    </location>
</feature>
<dbReference type="InterPro" id="IPR006928">
    <property type="entry name" value="Herpes_teg_USP"/>
</dbReference>
<feature type="compositionally biased region" description="Basic and acidic residues" evidence="13">
    <location>
        <begin position="2489"/>
        <end position="2513"/>
    </location>
</feature>
<feature type="region of interest" description="Disordered" evidence="13">
    <location>
        <begin position="2157"/>
        <end position="2728"/>
    </location>
</feature>
<feature type="transmembrane region" description="Helical" evidence="14">
    <location>
        <begin position="3132"/>
        <end position="3152"/>
    </location>
</feature>
<evidence type="ECO:0000256" key="14">
    <source>
        <dbReference type="SAM" id="Phobius"/>
    </source>
</evidence>
<keyword evidence="2" id="KW-0920">Virion tegument</keyword>
<evidence type="ECO:0000256" key="8">
    <source>
        <dbReference type="ARBA" id="ARBA00022801"/>
    </source>
</evidence>
<keyword evidence="3" id="KW-0945">Host-virus interaction</keyword>
<feature type="compositionally biased region" description="Low complexity" evidence="13">
    <location>
        <begin position="2199"/>
        <end position="2209"/>
    </location>
</feature>
<keyword evidence="14" id="KW-1133">Transmembrane helix</keyword>
<feature type="domain" description="Peptidase C76" evidence="15">
    <location>
        <begin position="6"/>
        <end position="218"/>
    </location>
</feature>
<evidence type="ECO:0000256" key="3">
    <source>
        <dbReference type="ARBA" id="ARBA00022581"/>
    </source>
</evidence>
<evidence type="ECO:0000256" key="10">
    <source>
        <dbReference type="ARBA" id="ARBA00022844"/>
    </source>
</evidence>
<evidence type="ECO:0000256" key="6">
    <source>
        <dbReference type="ARBA" id="ARBA00022737"/>
    </source>
</evidence>
<dbReference type="GO" id="GO:0044423">
    <property type="term" value="C:virion component"/>
    <property type="evidence" value="ECO:0007669"/>
    <property type="project" value="UniProtKB-KW"/>
</dbReference>
<feature type="compositionally biased region" description="Low complexity" evidence="13">
    <location>
        <begin position="2687"/>
        <end position="2728"/>
    </location>
</feature>
<feature type="compositionally biased region" description="Low complexity" evidence="13">
    <location>
        <begin position="2554"/>
        <end position="2606"/>
    </location>
</feature>
<dbReference type="EMBL" id="KM189912">
    <property type="protein sequence ID" value="AKG93987.1"/>
    <property type="molecule type" value="Genomic_DNA"/>
</dbReference>
<evidence type="ECO:0000256" key="11">
    <source>
        <dbReference type="ARBA" id="ARBA00022876"/>
    </source>
</evidence>
<dbReference type="Gene3D" id="3.90.70.120">
    <property type="match status" value="1"/>
</dbReference>
<feature type="compositionally biased region" description="Low complexity" evidence="13">
    <location>
        <begin position="2465"/>
        <end position="2480"/>
    </location>
</feature>